<dbReference type="Proteomes" id="UP001165960">
    <property type="component" value="Unassembled WGS sequence"/>
</dbReference>
<reference evidence="1" key="1">
    <citation type="submission" date="2022-04" db="EMBL/GenBank/DDBJ databases">
        <title>Genome of the entomopathogenic fungus Entomophthora muscae.</title>
        <authorList>
            <person name="Elya C."/>
            <person name="Lovett B.R."/>
            <person name="Lee E."/>
            <person name="Macias A.M."/>
            <person name="Hajek A.E."/>
            <person name="De Bivort B.L."/>
            <person name="Kasson M.T."/>
            <person name="De Fine Licht H.H."/>
            <person name="Stajich J.E."/>
        </authorList>
    </citation>
    <scope>NUCLEOTIDE SEQUENCE</scope>
    <source>
        <strain evidence="1">Berkeley</strain>
    </source>
</reference>
<accession>A0ACC2TKG6</accession>
<gene>
    <name evidence="1" type="ORF">DSO57_1038924</name>
</gene>
<evidence type="ECO:0000313" key="2">
    <source>
        <dbReference type="Proteomes" id="UP001165960"/>
    </source>
</evidence>
<evidence type="ECO:0000313" key="1">
    <source>
        <dbReference type="EMBL" id="KAJ9075148.1"/>
    </source>
</evidence>
<proteinExistence type="predicted"/>
<sequence>MQAMLQLPDFVIEEIFSFLSNRHRLVSKACNRWKLPSTCASLRYIEGVSCIDDFDKFILEHGSLVKSLSIRRIRHSNSCDFVLDTSMDVGLEPYLQGWMDVLKNVKHISLENIPKPELSLFHNLIARVLFLDIKYACKFYTHQEGMIRTTQEKDKSCNFLEVADFNEMLSFKKLKWIRYMRTQGSEILAFSLDAGNQKLVEVSFVKRYYVFYRFVLDRESYFQISESFNNPQSQDPCSLQVQLSNVLNFCSRSLNAGSGFKEFKVSLFEMNKSRFNYRNQENLLCYVDAEVIRMTADSISFPESLRSSCTCLRVTRDKGTSDIALADINHHFPQLKRLYISGFPVNDLGLCGTFENLEVFSIGRYKLVSFWLQLIPHCPRLHKAINSSFRNNYSPQRYFPEIIFQSREFE</sequence>
<protein>
    <submittedName>
        <fullName evidence="1">Uncharacterized protein</fullName>
    </submittedName>
</protein>
<name>A0ACC2TKG6_9FUNG</name>
<organism evidence="1 2">
    <name type="scientific">Entomophthora muscae</name>
    <dbReference type="NCBI Taxonomy" id="34485"/>
    <lineage>
        <taxon>Eukaryota</taxon>
        <taxon>Fungi</taxon>
        <taxon>Fungi incertae sedis</taxon>
        <taxon>Zoopagomycota</taxon>
        <taxon>Entomophthoromycotina</taxon>
        <taxon>Entomophthoromycetes</taxon>
        <taxon>Entomophthorales</taxon>
        <taxon>Entomophthoraceae</taxon>
        <taxon>Entomophthora</taxon>
    </lineage>
</organism>
<comment type="caution">
    <text evidence="1">The sequence shown here is derived from an EMBL/GenBank/DDBJ whole genome shotgun (WGS) entry which is preliminary data.</text>
</comment>
<dbReference type="EMBL" id="QTSX02002683">
    <property type="protein sequence ID" value="KAJ9075148.1"/>
    <property type="molecule type" value="Genomic_DNA"/>
</dbReference>
<keyword evidence="2" id="KW-1185">Reference proteome</keyword>